<feature type="compositionally biased region" description="Low complexity" evidence="1">
    <location>
        <begin position="115"/>
        <end position="126"/>
    </location>
</feature>
<reference evidence="3 4" key="1">
    <citation type="submission" date="2021-06" db="EMBL/GenBank/DDBJ databases">
        <authorList>
            <person name="Palmer J.M."/>
        </authorList>
    </citation>
    <scope>NUCLEOTIDE SEQUENCE [LARGE SCALE GENOMIC DNA]</scope>
    <source>
        <strain evidence="3 4">GA_2019</strain>
        <tissue evidence="3">Muscle</tissue>
    </source>
</reference>
<comment type="caution">
    <text evidence="3">The sequence shown here is derived from an EMBL/GenBank/DDBJ whole genome shotgun (WGS) entry which is preliminary data.</text>
</comment>
<feature type="compositionally biased region" description="Polar residues" evidence="1">
    <location>
        <begin position="78"/>
        <end position="88"/>
    </location>
</feature>
<accession>A0ABV0N255</accession>
<sequence length="205" mass="22173">MVSLPCILQSPIDAVTGGMSTVRDLDRLLQDMDINRLRAVVFRDIFLALAVVYFISVLMVSKYRDILEPHNDRKRPLRSQSSRSTDSGAVSAGAEVENSFSLRRYDSGIGDDHTSAAASEADLSSSGVTHGPDAISEALSTLSSEVRGAPSGDSKSKNVKDILRSLVSAPSEDIMVDPSLLPPSFLGPVSDLDRRSSLQFRSFDR</sequence>
<feature type="region of interest" description="Disordered" evidence="1">
    <location>
        <begin position="72"/>
        <end position="94"/>
    </location>
</feature>
<evidence type="ECO:0000256" key="2">
    <source>
        <dbReference type="SAM" id="Phobius"/>
    </source>
</evidence>
<evidence type="ECO:0000313" key="4">
    <source>
        <dbReference type="Proteomes" id="UP001476798"/>
    </source>
</evidence>
<feature type="transmembrane region" description="Helical" evidence="2">
    <location>
        <begin position="40"/>
        <end position="60"/>
    </location>
</feature>
<evidence type="ECO:0000256" key="1">
    <source>
        <dbReference type="SAM" id="MobiDB-lite"/>
    </source>
</evidence>
<organism evidence="3 4">
    <name type="scientific">Goodea atripinnis</name>
    <dbReference type="NCBI Taxonomy" id="208336"/>
    <lineage>
        <taxon>Eukaryota</taxon>
        <taxon>Metazoa</taxon>
        <taxon>Chordata</taxon>
        <taxon>Craniata</taxon>
        <taxon>Vertebrata</taxon>
        <taxon>Euteleostomi</taxon>
        <taxon>Actinopterygii</taxon>
        <taxon>Neopterygii</taxon>
        <taxon>Teleostei</taxon>
        <taxon>Neoteleostei</taxon>
        <taxon>Acanthomorphata</taxon>
        <taxon>Ovalentaria</taxon>
        <taxon>Atherinomorphae</taxon>
        <taxon>Cyprinodontiformes</taxon>
        <taxon>Goodeidae</taxon>
        <taxon>Goodea</taxon>
    </lineage>
</organism>
<keyword evidence="2" id="KW-0812">Transmembrane</keyword>
<protein>
    <submittedName>
        <fullName evidence="3">Uncharacterized protein</fullName>
    </submittedName>
</protein>
<dbReference type="Proteomes" id="UP001476798">
    <property type="component" value="Unassembled WGS sequence"/>
</dbReference>
<keyword evidence="2" id="KW-0472">Membrane</keyword>
<keyword evidence="4" id="KW-1185">Reference proteome</keyword>
<gene>
    <name evidence="3" type="ORF">GOODEAATRI_017226</name>
</gene>
<keyword evidence="2" id="KW-1133">Transmembrane helix</keyword>
<name>A0ABV0N255_9TELE</name>
<proteinExistence type="predicted"/>
<dbReference type="EMBL" id="JAHRIO010021377">
    <property type="protein sequence ID" value="MEQ2165474.1"/>
    <property type="molecule type" value="Genomic_DNA"/>
</dbReference>
<feature type="region of interest" description="Disordered" evidence="1">
    <location>
        <begin position="111"/>
        <end position="130"/>
    </location>
</feature>
<evidence type="ECO:0000313" key="3">
    <source>
        <dbReference type="EMBL" id="MEQ2165474.1"/>
    </source>
</evidence>